<proteinExistence type="predicted"/>
<reference evidence="2 3" key="1">
    <citation type="submission" date="2023-12" db="EMBL/GenBank/DDBJ databases">
        <title>the genome sequence of Hyalangium sp. s54d21.</title>
        <authorList>
            <person name="Zhang X."/>
        </authorList>
    </citation>
    <scope>NUCLEOTIDE SEQUENCE [LARGE SCALE GENOMIC DNA]</scope>
    <source>
        <strain evidence="3">s54d21</strain>
    </source>
</reference>
<evidence type="ECO:0000313" key="3">
    <source>
        <dbReference type="Proteomes" id="UP001291309"/>
    </source>
</evidence>
<dbReference type="Proteomes" id="UP001291309">
    <property type="component" value="Unassembled WGS sequence"/>
</dbReference>
<evidence type="ECO:0008006" key="4">
    <source>
        <dbReference type="Google" id="ProtNLM"/>
    </source>
</evidence>
<keyword evidence="1" id="KW-0812">Transmembrane</keyword>
<sequence length="152" mass="17023">MLRLLAFLGLPVMLLVALLTFCHSPSGRPRNLVPVLLALGLEAALLLGAAWEVSRLRYPVIDYVPDFSTQHLVGVWESRVGSLSLNADGMFLSSTGEQGQWSVKGDQRSSLKVGRDRWCVIRVDGQLQLLRPEDCPADPDNWFFSRAFSRRR</sequence>
<gene>
    <name evidence="2" type="ORF">SYV04_11100</name>
</gene>
<keyword evidence="3" id="KW-1185">Reference proteome</keyword>
<organism evidence="2 3">
    <name type="scientific">Hyalangium rubrum</name>
    <dbReference type="NCBI Taxonomy" id="3103134"/>
    <lineage>
        <taxon>Bacteria</taxon>
        <taxon>Pseudomonadati</taxon>
        <taxon>Myxococcota</taxon>
        <taxon>Myxococcia</taxon>
        <taxon>Myxococcales</taxon>
        <taxon>Cystobacterineae</taxon>
        <taxon>Archangiaceae</taxon>
        <taxon>Hyalangium</taxon>
    </lineage>
</organism>
<feature type="transmembrane region" description="Helical" evidence="1">
    <location>
        <begin position="32"/>
        <end position="51"/>
    </location>
</feature>
<keyword evidence="1" id="KW-1133">Transmembrane helix</keyword>
<dbReference type="EMBL" id="JAXIVS010000003">
    <property type="protein sequence ID" value="MDY7226942.1"/>
    <property type="molecule type" value="Genomic_DNA"/>
</dbReference>
<keyword evidence="1" id="KW-0472">Membrane</keyword>
<evidence type="ECO:0000256" key="1">
    <source>
        <dbReference type="SAM" id="Phobius"/>
    </source>
</evidence>
<protein>
    <recommendedName>
        <fullName evidence="4">Lipoprotein</fullName>
    </recommendedName>
</protein>
<evidence type="ECO:0000313" key="2">
    <source>
        <dbReference type="EMBL" id="MDY7226942.1"/>
    </source>
</evidence>
<comment type="caution">
    <text evidence="2">The sequence shown here is derived from an EMBL/GenBank/DDBJ whole genome shotgun (WGS) entry which is preliminary data.</text>
</comment>
<name>A0ABU5H1G3_9BACT</name>
<accession>A0ABU5H1G3</accession>
<dbReference type="RefSeq" id="WP_321545663.1">
    <property type="nucleotide sequence ID" value="NZ_JAXIVS010000003.1"/>
</dbReference>